<feature type="transmembrane region" description="Helical" evidence="1">
    <location>
        <begin position="116"/>
        <end position="138"/>
    </location>
</feature>
<name>A0A429ZVU2_9ENTE</name>
<comment type="caution">
    <text evidence="2">The sequence shown here is derived from an EMBL/GenBank/DDBJ whole genome shotgun (WGS) entry which is preliminary data.</text>
</comment>
<gene>
    <name evidence="2" type="ORF">CBF35_00740</name>
</gene>
<dbReference type="Pfam" id="PF04854">
    <property type="entry name" value="DUF624"/>
    <property type="match status" value="1"/>
</dbReference>
<keyword evidence="1" id="KW-1133">Transmembrane helix</keyword>
<feature type="transmembrane region" description="Helical" evidence="1">
    <location>
        <begin position="20"/>
        <end position="53"/>
    </location>
</feature>
<feature type="transmembrane region" description="Helical" evidence="1">
    <location>
        <begin position="183"/>
        <end position="206"/>
    </location>
</feature>
<evidence type="ECO:0008006" key="4">
    <source>
        <dbReference type="Google" id="ProtNLM"/>
    </source>
</evidence>
<organism evidence="2 3">
    <name type="scientific">Vagococcus salmoninarum</name>
    <dbReference type="NCBI Taxonomy" id="2739"/>
    <lineage>
        <taxon>Bacteria</taxon>
        <taxon>Bacillati</taxon>
        <taxon>Bacillota</taxon>
        <taxon>Bacilli</taxon>
        <taxon>Lactobacillales</taxon>
        <taxon>Enterococcaceae</taxon>
        <taxon>Vagococcus</taxon>
    </lineage>
</organism>
<accession>A0A429ZVU2</accession>
<dbReference type="RefSeq" id="WP_126777973.1">
    <property type="nucleotide sequence ID" value="NZ_CP177123.1"/>
</dbReference>
<keyword evidence="1" id="KW-0812">Transmembrane</keyword>
<evidence type="ECO:0000313" key="2">
    <source>
        <dbReference type="EMBL" id="RST97852.1"/>
    </source>
</evidence>
<feature type="transmembrane region" description="Helical" evidence="1">
    <location>
        <begin position="84"/>
        <end position="104"/>
    </location>
</feature>
<evidence type="ECO:0000256" key="1">
    <source>
        <dbReference type="SAM" id="Phobius"/>
    </source>
</evidence>
<proteinExistence type="predicted"/>
<dbReference type="Proteomes" id="UP000287239">
    <property type="component" value="Unassembled WGS sequence"/>
</dbReference>
<protein>
    <recommendedName>
        <fullName evidence="4">DUF624 domain-containing protein</fullName>
    </recommendedName>
</protein>
<feature type="transmembrane region" description="Helical" evidence="1">
    <location>
        <begin position="159"/>
        <end position="177"/>
    </location>
</feature>
<dbReference type="InterPro" id="IPR006938">
    <property type="entry name" value="DUF624"/>
</dbReference>
<dbReference type="GeneID" id="98566879"/>
<dbReference type="EMBL" id="NGJU01000001">
    <property type="protein sequence ID" value="RST97852.1"/>
    <property type="molecule type" value="Genomic_DNA"/>
</dbReference>
<dbReference type="OrthoDB" id="9814991at2"/>
<keyword evidence="3" id="KW-1185">Reference proteome</keyword>
<dbReference type="AlphaFoldDB" id="A0A429ZVU2"/>
<reference evidence="2 3" key="1">
    <citation type="submission" date="2017-05" db="EMBL/GenBank/DDBJ databases">
        <title>Vagococcus spp. assemblies.</title>
        <authorList>
            <person name="Gulvik C.A."/>
        </authorList>
    </citation>
    <scope>NUCLEOTIDE SEQUENCE [LARGE SCALE GENOMIC DNA]</scope>
    <source>
        <strain evidence="2 3">NCFB 2777</strain>
    </source>
</reference>
<evidence type="ECO:0000313" key="3">
    <source>
        <dbReference type="Proteomes" id="UP000287239"/>
    </source>
</evidence>
<keyword evidence="1" id="KW-0472">Membrane</keyword>
<sequence>MFRSGQNITNKLFSLDNQVMRVFSLIFDLVVLNLLFIIGSLPLVTVGVSLTAMYSVTLKMAKREHTSVVKEYLAAYKSNLKQGLLFGLIACGLVLFLSIDYYYLQLLFPTSINTVKIALIALSLIGYFIYLYIFPLIARYVYTTKEVYQTAVKLSLSNLPWNLVLISLNVPIIGLVLYSGMTMIITCLLMIVIGFAGLGYLQSVIFRKIFAKYE</sequence>